<evidence type="ECO:0000313" key="1">
    <source>
        <dbReference type="EMBL" id="GFO08209.1"/>
    </source>
</evidence>
<accession>A0AAV4AKF2</accession>
<comment type="caution">
    <text evidence="1">The sequence shown here is derived from an EMBL/GenBank/DDBJ whole genome shotgun (WGS) entry which is preliminary data.</text>
</comment>
<reference evidence="1 2" key="1">
    <citation type="journal article" date="2021" name="Elife">
        <title>Chloroplast acquisition without the gene transfer in kleptoplastic sea slugs, Plakobranchus ocellatus.</title>
        <authorList>
            <person name="Maeda T."/>
            <person name="Takahashi S."/>
            <person name="Yoshida T."/>
            <person name="Shimamura S."/>
            <person name="Takaki Y."/>
            <person name="Nagai Y."/>
            <person name="Toyoda A."/>
            <person name="Suzuki Y."/>
            <person name="Arimoto A."/>
            <person name="Ishii H."/>
            <person name="Satoh N."/>
            <person name="Nishiyama T."/>
            <person name="Hasebe M."/>
            <person name="Maruyama T."/>
            <person name="Minagawa J."/>
            <person name="Obokata J."/>
            <person name="Shigenobu S."/>
        </authorList>
    </citation>
    <scope>NUCLEOTIDE SEQUENCE [LARGE SCALE GENOMIC DNA]</scope>
</reference>
<dbReference type="Proteomes" id="UP000735302">
    <property type="component" value="Unassembled WGS sequence"/>
</dbReference>
<gene>
    <name evidence="1" type="ORF">PoB_003471400</name>
</gene>
<name>A0AAV4AKF2_9GAST</name>
<sequence>MHSYRAITSDLKLNGVFIISSILLSYAPMEHPRLILHTIWIHSVFGKVHTPSHSGVRLTQMSISQQFVEHGMKRDILWWCKPLRYSSITRTALRERPLTID</sequence>
<dbReference type="EMBL" id="BLXT01003952">
    <property type="protein sequence ID" value="GFO08209.1"/>
    <property type="molecule type" value="Genomic_DNA"/>
</dbReference>
<protein>
    <submittedName>
        <fullName evidence="1">Uncharacterized protein</fullName>
    </submittedName>
</protein>
<organism evidence="1 2">
    <name type="scientific">Plakobranchus ocellatus</name>
    <dbReference type="NCBI Taxonomy" id="259542"/>
    <lineage>
        <taxon>Eukaryota</taxon>
        <taxon>Metazoa</taxon>
        <taxon>Spiralia</taxon>
        <taxon>Lophotrochozoa</taxon>
        <taxon>Mollusca</taxon>
        <taxon>Gastropoda</taxon>
        <taxon>Heterobranchia</taxon>
        <taxon>Euthyneura</taxon>
        <taxon>Panpulmonata</taxon>
        <taxon>Sacoglossa</taxon>
        <taxon>Placobranchoidea</taxon>
        <taxon>Plakobranchidae</taxon>
        <taxon>Plakobranchus</taxon>
    </lineage>
</organism>
<dbReference type="AlphaFoldDB" id="A0AAV4AKF2"/>
<keyword evidence="2" id="KW-1185">Reference proteome</keyword>
<evidence type="ECO:0000313" key="2">
    <source>
        <dbReference type="Proteomes" id="UP000735302"/>
    </source>
</evidence>
<proteinExistence type="predicted"/>